<keyword evidence="3" id="KW-1185">Reference proteome</keyword>
<dbReference type="Proteomes" id="UP000076722">
    <property type="component" value="Unassembled WGS sequence"/>
</dbReference>
<dbReference type="EMBL" id="KV419423">
    <property type="protein sequence ID" value="KZS90137.1"/>
    <property type="molecule type" value="Genomic_DNA"/>
</dbReference>
<accession>A0A164R0E4</accession>
<proteinExistence type="predicted"/>
<sequence length="159" mass="17429">MSTFPSPSVLHTVTLPPDVLPRNLAPIPPDIQLEGQLKLSMEPDGSLFGPPSAFNVAMKAAPRPPCRLPEMTAIDPGRPSLQLWTPLPSRELMPDQEWLTLMSTQRHIIQSFAPRSLGRTANSLPTEPHATGSVRSRSPQHVHAGGEENDLIHHAYTSR</sequence>
<reference evidence="2 3" key="1">
    <citation type="journal article" date="2016" name="Mol. Biol. Evol.">
        <title>Comparative Genomics of Early-Diverging Mushroom-Forming Fungi Provides Insights into the Origins of Lignocellulose Decay Capabilities.</title>
        <authorList>
            <person name="Nagy L.G."/>
            <person name="Riley R."/>
            <person name="Tritt A."/>
            <person name="Adam C."/>
            <person name="Daum C."/>
            <person name="Floudas D."/>
            <person name="Sun H."/>
            <person name="Yadav J.S."/>
            <person name="Pangilinan J."/>
            <person name="Larsson K.H."/>
            <person name="Matsuura K."/>
            <person name="Barry K."/>
            <person name="Labutti K."/>
            <person name="Kuo R."/>
            <person name="Ohm R.A."/>
            <person name="Bhattacharya S.S."/>
            <person name="Shirouzu T."/>
            <person name="Yoshinaga Y."/>
            <person name="Martin F.M."/>
            <person name="Grigoriev I.V."/>
            <person name="Hibbett D.S."/>
        </authorList>
    </citation>
    <scope>NUCLEOTIDE SEQUENCE [LARGE SCALE GENOMIC DNA]</scope>
    <source>
        <strain evidence="2 3">HHB9708</strain>
    </source>
</reference>
<dbReference type="AlphaFoldDB" id="A0A164R0E4"/>
<evidence type="ECO:0000313" key="3">
    <source>
        <dbReference type="Proteomes" id="UP000076722"/>
    </source>
</evidence>
<evidence type="ECO:0000256" key="1">
    <source>
        <dbReference type="SAM" id="MobiDB-lite"/>
    </source>
</evidence>
<protein>
    <submittedName>
        <fullName evidence="2">Uncharacterized protein</fullName>
    </submittedName>
</protein>
<name>A0A164R0E4_9AGAM</name>
<gene>
    <name evidence="2" type="ORF">SISNIDRAFT_458046</name>
</gene>
<evidence type="ECO:0000313" key="2">
    <source>
        <dbReference type="EMBL" id="KZS90137.1"/>
    </source>
</evidence>
<feature type="region of interest" description="Disordered" evidence="1">
    <location>
        <begin position="117"/>
        <end position="151"/>
    </location>
</feature>
<organism evidence="2 3">
    <name type="scientific">Sistotremastrum niveocremeum HHB9708</name>
    <dbReference type="NCBI Taxonomy" id="1314777"/>
    <lineage>
        <taxon>Eukaryota</taxon>
        <taxon>Fungi</taxon>
        <taxon>Dikarya</taxon>
        <taxon>Basidiomycota</taxon>
        <taxon>Agaricomycotina</taxon>
        <taxon>Agaricomycetes</taxon>
        <taxon>Sistotremastrales</taxon>
        <taxon>Sistotremastraceae</taxon>
        <taxon>Sertulicium</taxon>
        <taxon>Sertulicium niveocremeum</taxon>
    </lineage>
</organism>